<evidence type="ECO:0000256" key="2">
    <source>
        <dbReference type="ARBA" id="ARBA00022679"/>
    </source>
</evidence>
<dbReference type="AlphaFoldDB" id="A0A7J9SFF1"/>
<evidence type="ECO:0000256" key="1">
    <source>
        <dbReference type="ARBA" id="ARBA00022603"/>
    </source>
</evidence>
<keyword evidence="8" id="KW-1185">Reference proteome</keyword>
<feature type="binding site" evidence="5">
    <location>
        <position position="157"/>
    </location>
    <ligand>
        <name>S-adenosyl-L-methionine</name>
        <dbReference type="ChEBI" id="CHEBI:59789"/>
    </ligand>
</feature>
<dbReference type="Gene3D" id="3.30.70.1170">
    <property type="entry name" value="Sun protein, domain 3"/>
    <property type="match status" value="1"/>
</dbReference>
<dbReference type="InterPro" id="IPR023267">
    <property type="entry name" value="RCMT"/>
</dbReference>
<protein>
    <submittedName>
        <fullName evidence="7">RsmB/NOP family class I SAM-dependent RNA methyltransferase</fullName>
    </submittedName>
</protein>
<proteinExistence type="inferred from homology"/>
<accession>A0A7J9SFF1</accession>
<dbReference type="GO" id="GO:0030488">
    <property type="term" value="P:tRNA methylation"/>
    <property type="evidence" value="ECO:0007669"/>
    <property type="project" value="TreeGrafter"/>
</dbReference>
<dbReference type="InterPro" id="IPR001678">
    <property type="entry name" value="MeTrfase_RsmB-F_NOP2_dom"/>
</dbReference>
<dbReference type="RefSeq" id="WP_185191803.1">
    <property type="nucleotide sequence ID" value="NZ_JACKXD010000001.1"/>
</dbReference>
<dbReference type="InterPro" id="IPR029063">
    <property type="entry name" value="SAM-dependent_MTases_sf"/>
</dbReference>
<dbReference type="SUPFAM" id="SSF53335">
    <property type="entry name" value="S-adenosyl-L-methionine-dependent methyltransferases"/>
    <property type="match status" value="1"/>
</dbReference>
<evidence type="ECO:0000256" key="5">
    <source>
        <dbReference type="PROSITE-ProRule" id="PRU01023"/>
    </source>
</evidence>
<feature type="active site" description="Nucleophile" evidence="5">
    <location>
        <position position="238"/>
    </location>
</feature>
<feature type="binding site" evidence="5">
    <location>
        <position position="185"/>
    </location>
    <ligand>
        <name>S-adenosyl-L-methionine</name>
        <dbReference type="ChEBI" id="CHEBI:59789"/>
    </ligand>
</feature>
<feature type="binding site" evidence="5">
    <location>
        <position position="130"/>
    </location>
    <ligand>
        <name>S-adenosyl-L-methionine</name>
        <dbReference type="ChEBI" id="CHEBI:59789"/>
    </ligand>
</feature>
<dbReference type="PROSITE" id="PS51686">
    <property type="entry name" value="SAM_MT_RSMB_NOP"/>
    <property type="match status" value="1"/>
</dbReference>
<dbReference type="GO" id="GO:0016428">
    <property type="term" value="F:tRNA (cytidine-5-)-methyltransferase activity"/>
    <property type="evidence" value="ECO:0007669"/>
    <property type="project" value="TreeGrafter"/>
</dbReference>
<evidence type="ECO:0000313" key="8">
    <source>
        <dbReference type="Proteomes" id="UP000546257"/>
    </source>
</evidence>
<dbReference type="Pfam" id="PF01189">
    <property type="entry name" value="Methyltr_RsmB-F"/>
    <property type="match status" value="1"/>
</dbReference>
<dbReference type="CDD" id="cd02440">
    <property type="entry name" value="AdoMet_MTases"/>
    <property type="match status" value="1"/>
</dbReference>
<dbReference type="GO" id="GO:0003723">
    <property type="term" value="F:RNA binding"/>
    <property type="evidence" value="ECO:0007669"/>
    <property type="project" value="UniProtKB-UniRule"/>
</dbReference>
<keyword evidence="2 5" id="KW-0808">Transferase</keyword>
<evidence type="ECO:0000256" key="4">
    <source>
        <dbReference type="ARBA" id="ARBA00022884"/>
    </source>
</evidence>
<dbReference type="PRINTS" id="PR02008">
    <property type="entry name" value="RCMTFAMILY"/>
</dbReference>
<dbReference type="InterPro" id="IPR049560">
    <property type="entry name" value="MeTrfase_RsmB-F_NOP2_cat"/>
</dbReference>
<comment type="caution">
    <text evidence="7">The sequence shown here is derived from an EMBL/GenBank/DDBJ whole genome shotgun (WGS) entry which is preliminary data.</text>
</comment>
<comment type="similarity">
    <text evidence="5">Belongs to the class I-like SAM-binding methyltransferase superfamily. RsmB/NOP family.</text>
</comment>
<reference evidence="7 8" key="1">
    <citation type="submission" date="2020-08" db="EMBL/GenBank/DDBJ databases">
        <authorList>
            <person name="Seo M.-J."/>
        </authorList>
    </citation>
    <scope>NUCLEOTIDE SEQUENCE [LARGE SCALE GENOMIC DNA]</scope>
    <source>
        <strain evidence="7 8">MBLA0160</strain>
    </source>
</reference>
<evidence type="ECO:0000256" key="3">
    <source>
        <dbReference type="ARBA" id="ARBA00022691"/>
    </source>
</evidence>
<keyword evidence="1 5" id="KW-0489">Methyltransferase</keyword>
<dbReference type="PANTHER" id="PTHR22807:SF74">
    <property type="entry name" value="TRNA (CYTOSINE(48)-C(5))-METHYLTRANSFERASE"/>
    <property type="match status" value="1"/>
</dbReference>
<evidence type="ECO:0000259" key="6">
    <source>
        <dbReference type="PROSITE" id="PS51686"/>
    </source>
</evidence>
<keyword evidence="4 5" id="KW-0694">RNA-binding</keyword>
<name>A0A7J9SFF1_9EURY</name>
<evidence type="ECO:0000313" key="7">
    <source>
        <dbReference type="EMBL" id="MBB6645448.1"/>
    </source>
</evidence>
<gene>
    <name evidence="7" type="ORF">H5V44_03910</name>
</gene>
<feature type="domain" description="SAM-dependent MTase RsmB/NOP-type" evidence="6">
    <location>
        <begin position="17"/>
        <end position="311"/>
    </location>
</feature>
<organism evidence="7 8">
    <name type="scientific">Halobellus ruber</name>
    <dbReference type="NCBI Taxonomy" id="2761102"/>
    <lineage>
        <taxon>Archaea</taxon>
        <taxon>Methanobacteriati</taxon>
        <taxon>Methanobacteriota</taxon>
        <taxon>Stenosarchaea group</taxon>
        <taxon>Halobacteria</taxon>
        <taxon>Halobacteriales</taxon>
        <taxon>Haloferacaceae</taxon>
        <taxon>Halobellus</taxon>
    </lineage>
</organism>
<feature type="binding site" evidence="5">
    <location>
        <begin position="106"/>
        <end position="112"/>
    </location>
    <ligand>
        <name>S-adenosyl-L-methionine</name>
        <dbReference type="ChEBI" id="CHEBI:59789"/>
    </ligand>
</feature>
<dbReference type="PANTHER" id="PTHR22807">
    <property type="entry name" value="NOP2 YEAST -RELATED NOL1/NOP2/FMU SUN DOMAIN-CONTAINING"/>
    <property type="match status" value="1"/>
</dbReference>
<keyword evidence="3 5" id="KW-0949">S-adenosyl-L-methionine</keyword>
<dbReference type="Gene3D" id="3.40.50.150">
    <property type="entry name" value="Vaccinia Virus protein VP39"/>
    <property type="match status" value="1"/>
</dbReference>
<dbReference type="EMBL" id="JACKXD010000001">
    <property type="protein sequence ID" value="MBB6645448.1"/>
    <property type="molecule type" value="Genomic_DNA"/>
</dbReference>
<sequence>MQPPQRYASLVDDPDAFQAACERPLPSVVRVNTLKTTAERARDALDAQGVGYEATDWHPGVLKLHERGPGTSWPYFHGWLHGQEEVSTLPALALDPQPGEAVWDACAAPGSKATQLAALMDDEGVVIGNDNNLGRLSALRHNAERLGVTNLAVTNQDARNFSLKPFGDRTREEKRIEQFDRALVDAPCSCEGTIRKNPDAFEEWSLGHVEGVAGVQKGILRRAVDATRPGGTVVYATCTFAPEENEAVLDHVLGGGDCELRAWEPPAGFGTDPGVTEWQGDTYDPSVELAHRVYPHRNDTGGFFCAKLEVTV</sequence>
<dbReference type="Proteomes" id="UP000546257">
    <property type="component" value="Unassembled WGS sequence"/>
</dbReference>